<dbReference type="EMBL" id="GGEC01078140">
    <property type="protein sequence ID" value="MBX58624.1"/>
    <property type="molecule type" value="Transcribed_RNA"/>
</dbReference>
<name>A0A2P2PV44_RHIMU</name>
<dbReference type="AlphaFoldDB" id="A0A2P2PV44"/>
<protein>
    <submittedName>
        <fullName evidence="1">Uncharacterized protein</fullName>
    </submittedName>
</protein>
<proteinExistence type="predicted"/>
<organism evidence="1">
    <name type="scientific">Rhizophora mucronata</name>
    <name type="common">Asiatic mangrove</name>
    <dbReference type="NCBI Taxonomy" id="61149"/>
    <lineage>
        <taxon>Eukaryota</taxon>
        <taxon>Viridiplantae</taxon>
        <taxon>Streptophyta</taxon>
        <taxon>Embryophyta</taxon>
        <taxon>Tracheophyta</taxon>
        <taxon>Spermatophyta</taxon>
        <taxon>Magnoliopsida</taxon>
        <taxon>eudicotyledons</taxon>
        <taxon>Gunneridae</taxon>
        <taxon>Pentapetalae</taxon>
        <taxon>rosids</taxon>
        <taxon>fabids</taxon>
        <taxon>Malpighiales</taxon>
        <taxon>Rhizophoraceae</taxon>
        <taxon>Rhizophora</taxon>
    </lineage>
</organism>
<sequence length="37" mass="4302">MEKLHNCSIWFFPESSKLANILSTRDFDGNCEPFNIP</sequence>
<accession>A0A2P2PV44</accession>
<reference evidence="1" key="1">
    <citation type="submission" date="2018-02" db="EMBL/GenBank/DDBJ databases">
        <title>Rhizophora mucronata_Transcriptome.</title>
        <authorList>
            <person name="Meera S.P."/>
            <person name="Sreeshan A."/>
            <person name="Augustine A."/>
        </authorList>
    </citation>
    <scope>NUCLEOTIDE SEQUENCE</scope>
    <source>
        <tissue evidence="1">Leaf</tissue>
    </source>
</reference>
<evidence type="ECO:0000313" key="1">
    <source>
        <dbReference type="EMBL" id="MBX58624.1"/>
    </source>
</evidence>